<comment type="similarity">
    <text evidence="2">Belongs to the glycosyltransferase 2 family.</text>
</comment>
<dbReference type="RefSeq" id="WP_176226563.1">
    <property type="nucleotide sequence ID" value="NZ_BLRV01000047.1"/>
</dbReference>
<keyword evidence="4 6" id="KW-0808">Transferase</keyword>
<dbReference type="GO" id="GO:0016757">
    <property type="term" value="F:glycosyltransferase activity"/>
    <property type="evidence" value="ECO:0007669"/>
    <property type="project" value="UniProtKB-KW"/>
</dbReference>
<gene>
    <name evidence="6" type="ORF">HKBW3S06_00657</name>
</gene>
<evidence type="ECO:0000256" key="2">
    <source>
        <dbReference type="ARBA" id="ARBA00006739"/>
    </source>
</evidence>
<dbReference type="PANTHER" id="PTHR43179:SF12">
    <property type="entry name" value="GALACTOFURANOSYLTRANSFERASE GLFT2"/>
    <property type="match status" value="1"/>
</dbReference>
<name>A0A6V8NQ04_9ACTN</name>
<dbReference type="InterPro" id="IPR029044">
    <property type="entry name" value="Nucleotide-diphossugar_trans"/>
</dbReference>
<evidence type="ECO:0000259" key="5">
    <source>
        <dbReference type="Pfam" id="PF00535"/>
    </source>
</evidence>
<dbReference type="InterPro" id="IPR001173">
    <property type="entry name" value="Glyco_trans_2-like"/>
</dbReference>
<dbReference type="Pfam" id="PF00535">
    <property type="entry name" value="Glycos_transf_2"/>
    <property type="match status" value="1"/>
</dbReference>
<evidence type="ECO:0000256" key="4">
    <source>
        <dbReference type="ARBA" id="ARBA00022679"/>
    </source>
</evidence>
<dbReference type="Gene3D" id="3.90.550.10">
    <property type="entry name" value="Spore Coat Polysaccharide Biosynthesis Protein SpsA, Chain A"/>
    <property type="match status" value="1"/>
</dbReference>
<evidence type="ECO:0000256" key="1">
    <source>
        <dbReference type="ARBA" id="ARBA00004776"/>
    </source>
</evidence>
<protein>
    <submittedName>
        <fullName evidence="6">Rhamnosyltransferase</fullName>
    </submittedName>
</protein>
<proteinExistence type="inferred from homology"/>
<dbReference type="PANTHER" id="PTHR43179">
    <property type="entry name" value="RHAMNOSYLTRANSFERASE WBBL"/>
    <property type="match status" value="1"/>
</dbReference>
<sequence length="217" mass="24923">MPKKLEYPLVSVVILNYNGMKYINQCLESVLSTDYPNFEVIFVDNSSTDGSLEYVNGRFRGNQCFRIVANSNNYGFAEGNNVGVRHSMGTYIVFLNIDTEVDPRWLKELITVVESDQTIGAAQCKLLMMHDRRRFDSAGGLLDYCGVEWPKNVRVYDLGQYDDVRDIFYAKGAAMLVRKRVLTEVGLFDPTYFIGYEDIEAVRKLGFRNERRTRCIT</sequence>
<feature type="domain" description="Glycosyltransferase 2-like" evidence="5">
    <location>
        <begin position="11"/>
        <end position="121"/>
    </location>
</feature>
<comment type="caution">
    <text evidence="6">The sequence shown here is derived from an EMBL/GenBank/DDBJ whole genome shotgun (WGS) entry which is preliminary data.</text>
</comment>
<evidence type="ECO:0000256" key="3">
    <source>
        <dbReference type="ARBA" id="ARBA00022676"/>
    </source>
</evidence>
<evidence type="ECO:0000313" key="6">
    <source>
        <dbReference type="EMBL" id="GFP21430.1"/>
    </source>
</evidence>
<dbReference type="SUPFAM" id="SSF53448">
    <property type="entry name" value="Nucleotide-diphospho-sugar transferases"/>
    <property type="match status" value="1"/>
</dbReference>
<dbReference type="CDD" id="cd04186">
    <property type="entry name" value="GT_2_like_c"/>
    <property type="match status" value="1"/>
</dbReference>
<reference evidence="6 7" key="1">
    <citation type="journal article" date="2020" name="Front. Microbiol.">
        <title>Single-cell genomics of novel Actinobacteria with the Wood-Ljungdahl pathway discovered in a serpentinizing system.</title>
        <authorList>
            <person name="Merino N."/>
            <person name="Kawai M."/>
            <person name="Boyd E.S."/>
            <person name="Colman D.R."/>
            <person name="McGlynn S.E."/>
            <person name="Nealson K.H."/>
            <person name="Kurokawa K."/>
            <person name="Hongoh Y."/>
        </authorList>
    </citation>
    <scope>NUCLEOTIDE SEQUENCE [LARGE SCALE GENOMIC DNA]</scope>
    <source>
        <strain evidence="6 7">S06</strain>
    </source>
</reference>
<accession>A0A6V8NQ04</accession>
<evidence type="ECO:0000313" key="7">
    <source>
        <dbReference type="Proteomes" id="UP000580051"/>
    </source>
</evidence>
<dbReference type="EMBL" id="BLRV01000047">
    <property type="protein sequence ID" value="GFP21430.1"/>
    <property type="molecule type" value="Genomic_DNA"/>
</dbReference>
<organism evidence="6 7">
    <name type="scientific">Candidatus Hakubella thermalkaliphila</name>
    <dbReference type="NCBI Taxonomy" id="2754717"/>
    <lineage>
        <taxon>Bacteria</taxon>
        <taxon>Bacillati</taxon>
        <taxon>Actinomycetota</taxon>
        <taxon>Actinomycetota incertae sedis</taxon>
        <taxon>Candidatus Hakubellales</taxon>
        <taxon>Candidatus Hakubellaceae</taxon>
        <taxon>Candidatus Hakubella</taxon>
    </lineage>
</organism>
<comment type="pathway">
    <text evidence="1">Cell wall biogenesis; cell wall polysaccharide biosynthesis.</text>
</comment>
<dbReference type="AlphaFoldDB" id="A0A6V8NQ04"/>
<dbReference type="Proteomes" id="UP000580051">
    <property type="component" value="Unassembled WGS sequence"/>
</dbReference>
<keyword evidence="3" id="KW-0328">Glycosyltransferase</keyword>